<sequence length="120" mass="13850">MFEDHMDQNEGQRGFLWEDLRQNKMWLQSMEIITAASDMQMQTTYNRFARSYFIIWVSGLDQLELRKLATPIQNLHAFDLTYSSVTLCLATRTNRAVAESCPSTSCDTVLVAHAKQRTLP</sequence>
<dbReference type="AlphaFoldDB" id="A0A7J6VR73"/>
<dbReference type="Proteomes" id="UP000554482">
    <property type="component" value="Unassembled WGS sequence"/>
</dbReference>
<reference evidence="1 2" key="1">
    <citation type="submission" date="2020-06" db="EMBL/GenBank/DDBJ databases">
        <title>Transcriptomic and genomic resources for Thalictrum thalictroides and T. hernandezii: Facilitating candidate gene discovery in an emerging model plant lineage.</title>
        <authorList>
            <person name="Arias T."/>
            <person name="Riano-Pachon D.M."/>
            <person name="Di Stilio V.S."/>
        </authorList>
    </citation>
    <scope>NUCLEOTIDE SEQUENCE [LARGE SCALE GENOMIC DNA]</scope>
    <source>
        <strain evidence="2">cv. WT478/WT964</strain>
        <tissue evidence="1">Leaves</tissue>
    </source>
</reference>
<comment type="caution">
    <text evidence="1">The sequence shown here is derived from an EMBL/GenBank/DDBJ whole genome shotgun (WGS) entry which is preliminary data.</text>
</comment>
<gene>
    <name evidence="1" type="ORF">FRX31_022836</name>
</gene>
<dbReference type="EMBL" id="JABWDY010027836">
    <property type="protein sequence ID" value="KAF5187574.1"/>
    <property type="molecule type" value="Genomic_DNA"/>
</dbReference>
<name>A0A7J6VR73_THATH</name>
<organism evidence="1 2">
    <name type="scientific">Thalictrum thalictroides</name>
    <name type="common">Rue-anemone</name>
    <name type="synonym">Anemone thalictroides</name>
    <dbReference type="NCBI Taxonomy" id="46969"/>
    <lineage>
        <taxon>Eukaryota</taxon>
        <taxon>Viridiplantae</taxon>
        <taxon>Streptophyta</taxon>
        <taxon>Embryophyta</taxon>
        <taxon>Tracheophyta</taxon>
        <taxon>Spermatophyta</taxon>
        <taxon>Magnoliopsida</taxon>
        <taxon>Ranunculales</taxon>
        <taxon>Ranunculaceae</taxon>
        <taxon>Thalictroideae</taxon>
        <taxon>Thalictrum</taxon>
    </lineage>
</organism>
<evidence type="ECO:0000313" key="2">
    <source>
        <dbReference type="Proteomes" id="UP000554482"/>
    </source>
</evidence>
<proteinExistence type="predicted"/>
<accession>A0A7J6VR73</accession>
<evidence type="ECO:0000313" key="1">
    <source>
        <dbReference type="EMBL" id="KAF5187574.1"/>
    </source>
</evidence>
<protein>
    <submittedName>
        <fullName evidence="1">Uncharacterized protein</fullName>
    </submittedName>
</protein>
<keyword evidence="2" id="KW-1185">Reference proteome</keyword>